<dbReference type="KEGG" id="mae:Maeo_0641"/>
<protein>
    <submittedName>
        <fullName evidence="2">Uncharacterized protein</fullName>
    </submittedName>
</protein>
<accession>A6UUQ3</accession>
<dbReference type="RefSeq" id="WP_011973357.1">
    <property type="nucleotide sequence ID" value="NC_009635.1"/>
</dbReference>
<dbReference type="AlphaFoldDB" id="A6UUQ3"/>
<sequence>MNKNFKIISVLFSIFLILYGYIGGIGIFINLDPTINKDINELPTSYNDSIFDYGAPNSKFKNYHKSVYLPKNYYKIADETYPDVKNKDIDSLYVVLMNIKLPNYNRNDYDCSDVSAQLDWILEGHGFKTYLASSPYSLDKYGNINNNSGHMWLIVQLDSGEKVAIESTYFTQHSFHPPGIILRKDMKYKKYSYLYRDYIGYIKKYSNSNYILPNNFEGYLLSYKPPIDENYINKCDYYYYHPKFIHDTPDEYIEGYYDGNVRYYMPLSEFDWWSDDYNGYFKNQLDG</sequence>
<dbReference type="GeneID" id="5327263"/>
<dbReference type="EMBL" id="CP000743">
    <property type="protein sequence ID" value="ABR56225.1"/>
    <property type="molecule type" value="Genomic_DNA"/>
</dbReference>
<keyword evidence="3" id="KW-1185">Reference proteome</keyword>
<reference evidence="2" key="1">
    <citation type="submission" date="2007-06" db="EMBL/GenBank/DDBJ databases">
        <title>Complete sequence of Methanococcus aeolicus Nankai-3.</title>
        <authorList>
            <consortium name="US DOE Joint Genome Institute"/>
            <person name="Copeland A."/>
            <person name="Lucas S."/>
            <person name="Lapidus A."/>
            <person name="Barry K."/>
            <person name="Glavina del Rio T."/>
            <person name="Dalin E."/>
            <person name="Tice H."/>
            <person name="Pitluck S."/>
            <person name="Chain P."/>
            <person name="Malfatti S."/>
            <person name="Shin M."/>
            <person name="Vergez L."/>
            <person name="Schmutz J."/>
            <person name="Larimer F."/>
            <person name="Land M."/>
            <person name="Hauser L."/>
            <person name="Kyrpides N."/>
            <person name="Lykidis A."/>
            <person name="Sieprawska-Lupa M."/>
            <person name="Whitman W.B."/>
            <person name="Richardson P."/>
        </authorList>
    </citation>
    <scope>NUCLEOTIDE SEQUENCE [LARGE SCALE GENOMIC DNA]</scope>
    <source>
        <strain evidence="2">Nankai-3</strain>
    </source>
</reference>
<evidence type="ECO:0000313" key="2">
    <source>
        <dbReference type="EMBL" id="ABR56225.1"/>
    </source>
</evidence>
<feature type="transmembrane region" description="Helical" evidence="1">
    <location>
        <begin position="7"/>
        <end position="29"/>
    </location>
</feature>
<dbReference type="eggNOG" id="arCOG09555">
    <property type="taxonomic scope" value="Archaea"/>
</dbReference>
<name>A6UUQ3_META3</name>
<dbReference type="HOGENOM" id="CLU_968416_0_0_2"/>
<keyword evidence="1" id="KW-0472">Membrane</keyword>
<keyword evidence="1" id="KW-0812">Transmembrane</keyword>
<proteinExistence type="predicted"/>
<dbReference type="Proteomes" id="UP000001106">
    <property type="component" value="Chromosome"/>
</dbReference>
<keyword evidence="1" id="KW-1133">Transmembrane helix</keyword>
<organism evidence="2 3">
    <name type="scientific">Methanococcus aeolicus (strain ATCC BAA-1280 / DSM 17508 / OCM 812 / Nankai-3)</name>
    <dbReference type="NCBI Taxonomy" id="419665"/>
    <lineage>
        <taxon>Archaea</taxon>
        <taxon>Methanobacteriati</taxon>
        <taxon>Methanobacteriota</taxon>
        <taxon>Methanomada group</taxon>
        <taxon>Methanococci</taxon>
        <taxon>Methanococcales</taxon>
        <taxon>Methanococcaceae</taxon>
        <taxon>Methanococcus</taxon>
    </lineage>
</organism>
<gene>
    <name evidence="2" type="ordered locus">Maeo_0641</name>
</gene>
<evidence type="ECO:0000256" key="1">
    <source>
        <dbReference type="SAM" id="Phobius"/>
    </source>
</evidence>
<dbReference type="OrthoDB" id="65695at2157"/>
<evidence type="ECO:0000313" key="3">
    <source>
        <dbReference type="Proteomes" id="UP000001106"/>
    </source>
</evidence>